<dbReference type="PROSITE" id="PS01037">
    <property type="entry name" value="SBP_BACTERIAL_1"/>
    <property type="match status" value="1"/>
</dbReference>
<comment type="caution">
    <text evidence="8">The sequence shown here is derived from an EMBL/GenBank/DDBJ whole genome shotgun (WGS) entry which is preliminary data.</text>
</comment>
<dbReference type="Pfam" id="PF01547">
    <property type="entry name" value="SBP_bac_1"/>
    <property type="match status" value="1"/>
</dbReference>
<comment type="function">
    <text evidence="5">Part of a binding-protein-dependent transport system for a sugar.</text>
</comment>
<evidence type="ECO:0000256" key="5">
    <source>
        <dbReference type="ARBA" id="ARBA00049629"/>
    </source>
</evidence>
<evidence type="ECO:0000256" key="3">
    <source>
        <dbReference type="ARBA" id="ARBA00022448"/>
    </source>
</evidence>
<evidence type="ECO:0000256" key="4">
    <source>
        <dbReference type="ARBA" id="ARBA00022729"/>
    </source>
</evidence>
<keyword evidence="3" id="KW-0813">Transport</keyword>
<dbReference type="GO" id="GO:0055085">
    <property type="term" value="P:transmembrane transport"/>
    <property type="evidence" value="ECO:0007669"/>
    <property type="project" value="InterPro"/>
</dbReference>
<comment type="similarity">
    <text evidence="2">Belongs to the bacterial solute-binding protein 1 family.</text>
</comment>
<dbReference type="RefSeq" id="WP_163818392.1">
    <property type="nucleotide sequence ID" value="NZ_JAAGOB010000004.1"/>
</dbReference>
<dbReference type="SUPFAM" id="SSF53850">
    <property type="entry name" value="Periplasmic binding protein-like II"/>
    <property type="match status" value="1"/>
</dbReference>
<evidence type="ECO:0000313" key="8">
    <source>
        <dbReference type="EMBL" id="NED95639.1"/>
    </source>
</evidence>
<dbReference type="EMBL" id="JAAGOB010000004">
    <property type="protein sequence ID" value="NED95639.1"/>
    <property type="molecule type" value="Genomic_DNA"/>
</dbReference>
<protein>
    <recommendedName>
        <fullName evidence="6">Probable sugar-binding periplasmic protein</fullName>
    </recommendedName>
</protein>
<dbReference type="PANTHER" id="PTHR43649:SF28">
    <property type="entry name" value="BINDING PROTEIN COMPONENT OF ABC SUGAR TRANSPORTER-RELATED"/>
    <property type="match status" value="1"/>
</dbReference>
<evidence type="ECO:0000256" key="7">
    <source>
        <dbReference type="SAM" id="MobiDB-lite"/>
    </source>
</evidence>
<sequence>MPKPLLRRAAAPLVGVLLIISGCGESEDPRDGAAPADNGDNGDTGNGEVQLVIESWRNDDLGIWEDVILPAFHEQHPNIQVTFQPSAPDEYNAALEAKLAGGTAGDLITCRPFDVALQLYEAGHLTALTDLPGMDAFDDVARSAWITDDGSDVFCVPMASVIHGFLYNTEVFDELGLEEPATEEDFHEVLDQIAAEDITPLVMGTADQWEAATMGFQNIGPNYWNGEQGRQALIEGEQRFDDDAYVSVFDELASWADYLPNGYEAITYPDSQNLFTLGQGAIFPAGSWEIALFREQADFEMGAFPPPLPEGQGQCYISDHTDIGIGMNADTDHPEEARTFLEWTTTAEFAELYANSLPGFFPLSDHSVELDDPLAQEFLDWRDDCESTIRNSYQILSRGEPNLENELWDLSAQVINGTIEPRAAAERAQEGLERWYEPQQ</sequence>
<dbReference type="Proteomes" id="UP000469185">
    <property type="component" value="Unassembled WGS sequence"/>
</dbReference>
<dbReference type="PANTHER" id="PTHR43649">
    <property type="entry name" value="ARABINOSE-BINDING PROTEIN-RELATED"/>
    <property type="match status" value="1"/>
</dbReference>
<name>A0A6N9YL84_9ACTN</name>
<proteinExistence type="inferred from homology"/>
<dbReference type="GO" id="GO:0030313">
    <property type="term" value="C:cell envelope"/>
    <property type="evidence" value="ECO:0007669"/>
    <property type="project" value="UniProtKB-SubCell"/>
</dbReference>
<gene>
    <name evidence="8" type="ORF">G1H11_09975</name>
</gene>
<feature type="compositionally biased region" description="Low complexity" evidence="7">
    <location>
        <begin position="32"/>
        <end position="47"/>
    </location>
</feature>
<evidence type="ECO:0000256" key="6">
    <source>
        <dbReference type="ARBA" id="ARBA00049753"/>
    </source>
</evidence>
<dbReference type="InterPro" id="IPR050490">
    <property type="entry name" value="Bact_solute-bd_prot1"/>
</dbReference>
<dbReference type="Gene3D" id="3.40.190.10">
    <property type="entry name" value="Periplasmic binding protein-like II"/>
    <property type="match status" value="2"/>
</dbReference>
<evidence type="ECO:0000256" key="2">
    <source>
        <dbReference type="ARBA" id="ARBA00008520"/>
    </source>
</evidence>
<reference evidence="8 9" key="1">
    <citation type="submission" date="2020-02" db="EMBL/GenBank/DDBJ databases">
        <authorList>
            <person name="Li X.-J."/>
            <person name="Feng X.-M."/>
        </authorList>
    </citation>
    <scope>NUCLEOTIDE SEQUENCE [LARGE SCALE GENOMIC DNA]</scope>
    <source>
        <strain evidence="8 9">CGMCC 4.7225</strain>
    </source>
</reference>
<accession>A0A6N9YL84</accession>
<dbReference type="InterPro" id="IPR006059">
    <property type="entry name" value="SBP"/>
</dbReference>
<keyword evidence="4" id="KW-0732">Signal</keyword>
<evidence type="ECO:0000313" key="9">
    <source>
        <dbReference type="Proteomes" id="UP000469185"/>
    </source>
</evidence>
<feature type="region of interest" description="Disordered" evidence="7">
    <location>
        <begin position="26"/>
        <end position="47"/>
    </location>
</feature>
<dbReference type="InterPro" id="IPR006061">
    <property type="entry name" value="SBP_1_CS"/>
</dbReference>
<dbReference type="PROSITE" id="PS51257">
    <property type="entry name" value="PROKAR_LIPOPROTEIN"/>
    <property type="match status" value="1"/>
</dbReference>
<keyword evidence="9" id="KW-1185">Reference proteome</keyword>
<organism evidence="8 9">
    <name type="scientific">Phytoactinopolyspora alkaliphila</name>
    <dbReference type="NCBI Taxonomy" id="1783498"/>
    <lineage>
        <taxon>Bacteria</taxon>
        <taxon>Bacillati</taxon>
        <taxon>Actinomycetota</taxon>
        <taxon>Actinomycetes</taxon>
        <taxon>Jiangellales</taxon>
        <taxon>Jiangellaceae</taxon>
        <taxon>Phytoactinopolyspora</taxon>
    </lineage>
</organism>
<comment type="subcellular location">
    <subcellularLocation>
        <location evidence="1">Cell envelope</location>
    </subcellularLocation>
</comment>
<dbReference type="AlphaFoldDB" id="A0A6N9YL84"/>
<evidence type="ECO:0000256" key="1">
    <source>
        <dbReference type="ARBA" id="ARBA00004196"/>
    </source>
</evidence>